<reference evidence="6" key="2">
    <citation type="submission" date="2016-10" db="EMBL/GenBank/DDBJ databases">
        <authorList>
            <person name="Wibberg D."/>
        </authorList>
    </citation>
    <scope>NUCLEOTIDE SEQUENCE [LARGE SCALE GENOMIC DNA]</scope>
</reference>
<dbReference type="AlphaFoldDB" id="A0A1H8S6E3"/>
<dbReference type="OrthoDB" id="9801699at2"/>
<organism evidence="4 6">
    <name type="scientific">Rhizobium tibeticum</name>
    <dbReference type="NCBI Taxonomy" id="501024"/>
    <lineage>
        <taxon>Bacteria</taxon>
        <taxon>Pseudomonadati</taxon>
        <taxon>Pseudomonadota</taxon>
        <taxon>Alphaproteobacteria</taxon>
        <taxon>Hyphomicrobiales</taxon>
        <taxon>Rhizobiaceae</taxon>
        <taxon>Rhizobium/Agrobacterium group</taxon>
        <taxon>Rhizobium</taxon>
    </lineage>
</organism>
<dbReference type="Gene3D" id="1.10.10.1100">
    <property type="entry name" value="BFD-like [2Fe-2S]-binding domain"/>
    <property type="match status" value="1"/>
</dbReference>
<evidence type="ECO:0000313" key="4">
    <source>
        <dbReference type="EMBL" id="SEI10284.1"/>
    </source>
</evidence>
<evidence type="ECO:0000256" key="1">
    <source>
        <dbReference type="ARBA" id="ARBA00023002"/>
    </source>
</evidence>
<keyword evidence="1 4" id="KW-0560">Oxidoreductase</keyword>
<keyword evidence="7" id="KW-1185">Reference proteome</keyword>
<dbReference type="RefSeq" id="WP_072378725.1">
    <property type="nucleotide sequence ID" value="NZ_FNXB01000029.1"/>
</dbReference>
<dbReference type="PANTHER" id="PTHR42949">
    <property type="entry name" value="ANAEROBIC GLYCEROL-3-PHOSPHATE DEHYDROGENASE SUBUNIT B"/>
    <property type="match status" value="1"/>
</dbReference>
<feature type="domain" description="FAD/NAD(P)-binding" evidence="2">
    <location>
        <begin position="7"/>
        <end position="307"/>
    </location>
</feature>
<evidence type="ECO:0000313" key="5">
    <source>
        <dbReference type="EMBL" id="SEO74106.1"/>
    </source>
</evidence>
<dbReference type="InterPro" id="IPR023753">
    <property type="entry name" value="FAD/NAD-binding_dom"/>
</dbReference>
<dbReference type="InterPro" id="IPR041854">
    <property type="entry name" value="BFD-like_2Fe2S-bd_dom_sf"/>
</dbReference>
<dbReference type="GO" id="GO:0050622">
    <property type="term" value="F:glycine dehydrogenase (cyanide-forming) activity"/>
    <property type="evidence" value="ECO:0007669"/>
    <property type="project" value="UniProtKB-EC"/>
</dbReference>
<dbReference type="Proteomes" id="UP000198939">
    <property type="component" value="Unassembled WGS sequence"/>
</dbReference>
<reference evidence="5 7" key="3">
    <citation type="submission" date="2016-10" db="EMBL/GenBank/DDBJ databases">
        <authorList>
            <person name="Varghese N."/>
            <person name="Submissions S."/>
        </authorList>
    </citation>
    <scope>NUCLEOTIDE SEQUENCE [LARGE SCALE GENOMIC DNA]</scope>
    <source>
        <strain evidence="5 7">CGMCC 1.7071</strain>
    </source>
</reference>
<dbReference type="EMBL" id="FOCV01000023">
    <property type="protein sequence ID" value="SEO74106.1"/>
    <property type="molecule type" value="Genomic_DNA"/>
</dbReference>
<dbReference type="Gene3D" id="3.50.50.60">
    <property type="entry name" value="FAD/NAD(P)-binding domain"/>
    <property type="match status" value="2"/>
</dbReference>
<proteinExistence type="predicted"/>
<protein>
    <submittedName>
        <fullName evidence="4">Hydrogen cyanide synthase subunit HcnB</fullName>
        <ecNumber evidence="4">1.4.99.5</ecNumber>
    </submittedName>
    <submittedName>
        <fullName evidence="5">NADPH-dependent 2,4-dienoyl-CoA reductase, sulfur reductase</fullName>
    </submittedName>
</protein>
<evidence type="ECO:0000313" key="6">
    <source>
        <dbReference type="Proteomes" id="UP000183063"/>
    </source>
</evidence>
<dbReference type="EC" id="1.4.99.5" evidence="4"/>
<dbReference type="InterPro" id="IPR017224">
    <property type="entry name" value="Opine_Oxase_asu/HCN_bsu"/>
</dbReference>
<dbReference type="SUPFAM" id="SSF51905">
    <property type="entry name" value="FAD/NAD(P)-binding domain"/>
    <property type="match status" value="1"/>
</dbReference>
<dbReference type="Proteomes" id="UP000183063">
    <property type="component" value="Unassembled WGS sequence"/>
</dbReference>
<evidence type="ECO:0000259" key="3">
    <source>
        <dbReference type="Pfam" id="PF17806"/>
    </source>
</evidence>
<dbReference type="EMBL" id="FNXB01000029">
    <property type="protein sequence ID" value="SEI10284.1"/>
    <property type="molecule type" value="Genomic_DNA"/>
</dbReference>
<dbReference type="InterPro" id="IPR036188">
    <property type="entry name" value="FAD/NAD-bd_sf"/>
</dbReference>
<reference evidence="4" key="1">
    <citation type="submission" date="2016-10" db="EMBL/GenBank/DDBJ databases">
        <authorList>
            <person name="de Groot N.N."/>
        </authorList>
    </citation>
    <scope>NUCLEOTIDE SEQUENCE [LARGE SCALE GENOMIC DNA]</scope>
    <source>
        <strain evidence="4">CCBAU85039</strain>
    </source>
</reference>
<dbReference type="Pfam" id="PF17806">
    <property type="entry name" value="SO_alpha_A3"/>
    <property type="match status" value="1"/>
</dbReference>
<dbReference type="PANTHER" id="PTHR42949:SF3">
    <property type="entry name" value="ANAEROBIC GLYCEROL-3-PHOSPHATE DEHYDROGENASE SUBUNIT B"/>
    <property type="match status" value="1"/>
</dbReference>
<gene>
    <name evidence="4" type="primary">hcnB</name>
    <name evidence="4" type="ORF">RTCCBAU85039_4529</name>
    <name evidence="5" type="ORF">SAMN05216228_102395</name>
</gene>
<dbReference type="PIRSF" id="PIRSF037495">
    <property type="entry name" value="Opine_OX_OoxA/HcnB"/>
    <property type="match status" value="1"/>
</dbReference>
<evidence type="ECO:0000259" key="2">
    <source>
        <dbReference type="Pfam" id="PF07992"/>
    </source>
</evidence>
<dbReference type="STRING" id="501024.RTCCBAU85039_4529"/>
<evidence type="ECO:0000313" key="7">
    <source>
        <dbReference type="Proteomes" id="UP000198939"/>
    </source>
</evidence>
<dbReference type="PRINTS" id="PR00368">
    <property type="entry name" value="FADPNR"/>
</dbReference>
<dbReference type="Pfam" id="PF07992">
    <property type="entry name" value="Pyr_redox_2"/>
    <property type="match status" value="1"/>
</dbReference>
<name>A0A1H8S6E3_9HYPH</name>
<dbReference type="InterPro" id="IPR051691">
    <property type="entry name" value="Metab_Enz_Cyan_OpOx_G3PDH"/>
</dbReference>
<accession>A0A1H8S6E3</accession>
<dbReference type="PRINTS" id="PR00469">
    <property type="entry name" value="PNDRDTASEII"/>
</dbReference>
<dbReference type="CDD" id="cd19946">
    <property type="entry name" value="GlpA-like_Fer2_BFD-like"/>
    <property type="match status" value="1"/>
</dbReference>
<feature type="domain" description="SoxA A3" evidence="3">
    <location>
        <begin position="379"/>
        <end position="455"/>
    </location>
</feature>
<dbReference type="InterPro" id="IPR041117">
    <property type="entry name" value="SoxA_A3"/>
</dbReference>
<sequence length="461" mass="49130">MSGGDPIVIVGAGPAGVSAARTLVAAGHKPVLIDEGMFPGGQIFRSPPAPLRRSDRDLYGFDAGRACRMRDQFAAILPSIAYHAETLIWGVEPRVLHLARRNEVMRQPWGRLIVATGAMDRIVPIKGWTAPGVFTLGGAQIALKAQASTIGHDVIFMGSGPLLYLVAYQYARAGARVVAVLESGRPLRHVSALPGLMAGGRMFAKGLYYMAWLRTHGVPIKTGVEPLEVLKASDGRVAGLLYRQSKTETTLSCDALAIGFGLTAETQLADLLGVDFRFDEQHRQWLPVTDGDGRSSVEGIYLAGDGLAIRGSEVAAMTGELAAMAILADAGRADASRAARLRRGIERMDRFRRSLNVVFPFPRQLAADLPNETVICRCEGLTAHTLRDAVAASAECDINRIKAFTRLGMGRCQGRICGLAAAELIAAKGSVHISEVGRLRGQAPIKPLMLSTLAGGAHDGL</sequence>